<reference evidence="19" key="1">
    <citation type="journal article" date="2014" name="Int. J. Syst. Evol. Microbiol.">
        <title>Complete genome sequence of Corynebacterium casei LMG S-19264T (=DSM 44701T), isolated from a smear-ripened cheese.</title>
        <authorList>
            <consortium name="US DOE Joint Genome Institute (JGI-PGF)"/>
            <person name="Walter F."/>
            <person name="Albersmeier A."/>
            <person name="Kalinowski J."/>
            <person name="Ruckert C."/>
        </authorList>
    </citation>
    <scope>NUCLEOTIDE SEQUENCE</scope>
    <source>
        <strain evidence="19">CGMCC 1.15425</strain>
    </source>
</reference>
<feature type="site" description="Contributes to substrate recognition" evidence="17">
    <location>
        <position position="102"/>
    </location>
</feature>
<dbReference type="PIRSF" id="PIRSF004682">
    <property type="entry name" value="GmhB"/>
    <property type="match status" value="1"/>
</dbReference>
<evidence type="ECO:0000256" key="7">
    <source>
        <dbReference type="ARBA" id="ARBA00011245"/>
    </source>
</evidence>
<evidence type="ECO:0000256" key="11">
    <source>
        <dbReference type="ARBA" id="ARBA00022833"/>
    </source>
</evidence>
<feature type="binding site" evidence="18">
    <location>
        <position position="93"/>
    </location>
    <ligand>
        <name>Zn(2+)</name>
        <dbReference type="ChEBI" id="CHEBI:29105"/>
    </ligand>
</feature>
<dbReference type="InterPro" id="IPR036412">
    <property type="entry name" value="HAD-like_sf"/>
</dbReference>
<evidence type="ECO:0000313" key="19">
    <source>
        <dbReference type="EMBL" id="GGG59029.1"/>
    </source>
</evidence>
<dbReference type="EC" id="3.1.3.-" evidence="15"/>
<dbReference type="InterPro" id="IPR006549">
    <property type="entry name" value="HAD-SF_hydro_IIIA"/>
</dbReference>
<dbReference type="InterPro" id="IPR023214">
    <property type="entry name" value="HAD_sf"/>
</dbReference>
<keyword evidence="12 18" id="KW-0460">Magnesium</keyword>
<comment type="subcellular location">
    <subcellularLocation>
        <location evidence="4 15">Cytoplasm</location>
    </subcellularLocation>
</comment>
<feature type="site" description="Stabilizes the phosphoryl group" evidence="17">
    <location>
        <position position="103"/>
    </location>
</feature>
<evidence type="ECO:0000256" key="10">
    <source>
        <dbReference type="ARBA" id="ARBA00022801"/>
    </source>
</evidence>
<keyword evidence="8 15" id="KW-0963">Cytoplasm</keyword>
<name>A0A917GW43_9GAMM</name>
<dbReference type="RefSeq" id="WP_068812309.1">
    <property type="nucleotide sequence ID" value="NZ_BMIY01000006.1"/>
</dbReference>
<organism evidence="19 20">
    <name type="scientific">Pseudohongiella nitratireducens</name>
    <dbReference type="NCBI Taxonomy" id="1768907"/>
    <lineage>
        <taxon>Bacteria</taxon>
        <taxon>Pseudomonadati</taxon>
        <taxon>Pseudomonadota</taxon>
        <taxon>Gammaproteobacteria</taxon>
        <taxon>Pseudomonadales</taxon>
        <taxon>Pseudohongiellaceae</taxon>
        <taxon>Pseudohongiella</taxon>
    </lineage>
</organism>
<dbReference type="SUPFAM" id="SSF56784">
    <property type="entry name" value="HAD-like"/>
    <property type="match status" value="1"/>
</dbReference>
<comment type="catalytic activity">
    <reaction evidence="1">
        <text>D-glycero-beta-D-manno-heptose 1,7-bisphosphate + H2O = D-glycero-beta-D-manno-heptose 1-phosphate + phosphate</text>
        <dbReference type="Rhea" id="RHEA:28518"/>
        <dbReference type="ChEBI" id="CHEBI:15377"/>
        <dbReference type="ChEBI" id="CHEBI:43474"/>
        <dbReference type="ChEBI" id="CHEBI:60208"/>
        <dbReference type="ChEBI" id="CHEBI:61593"/>
        <dbReference type="EC" id="3.1.3.82"/>
    </reaction>
</comment>
<keyword evidence="11 18" id="KW-0862">Zinc</keyword>
<feature type="binding site" evidence="18">
    <location>
        <position position="91"/>
    </location>
    <ligand>
        <name>Zn(2+)</name>
        <dbReference type="ChEBI" id="CHEBI:29105"/>
    </ligand>
</feature>
<dbReference type="AlphaFoldDB" id="A0A917GW43"/>
<dbReference type="Proteomes" id="UP000627715">
    <property type="component" value="Unassembled WGS sequence"/>
</dbReference>
<dbReference type="PANTHER" id="PTHR42891">
    <property type="entry name" value="D-GLYCERO-BETA-D-MANNO-HEPTOSE-1,7-BISPHOSPHATE 7-PHOSPHATASE"/>
    <property type="match status" value="1"/>
</dbReference>
<feature type="binding site" evidence="18">
    <location>
        <position position="128"/>
    </location>
    <ligand>
        <name>Mg(2+)</name>
        <dbReference type="ChEBI" id="CHEBI:18420"/>
    </ligand>
</feature>
<feature type="binding site" evidence="18">
    <location>
        <position position="11"/>
    </location>
    <ligand>
        <name>Mg(2+)</name>
        <dbReference type="ChEBI" id="CHEBI:18420"/>
    </ligand>
</feature>
<dbReference type="GO" id="GO:0046872">
    <property type="term" value="F:metal ion binding"/>
    <property type="evidence" value="ECO:0007669"/>
    <property type="project" value="UniProtKB-KW"/>
</dbReference>
<sequence length="186" mass="19916">MTDKLVILDRDGVINEDSDAYIKSVEECFLIPGSVDAIARLSQAGYTVIVATNQSGLARGLFDEFALARIHQYITEQVELAGGEITAFFYCPHGPDDGCTCRKPLPGLLTRAEGELSLSVQGCHFIGDSLRDLQAATAAGCLPVLVKTGKGNRTIASGLPEQLLNTPVYVSLSDFTDSLLADREAH</sequence>
<feature type="binding site" evidence="18">
    <location>
        <position position="101"/>
    </location>
    <ligand>
        <name>Zn(2+)</name>
        <dbReference type="ChEBI" id="CHEBI:29105"/>
    </ligand>
</feature>
<evidence type="ECO:0000256" key="6">
    <source>
        <dbReference type="ARBA" id="ARBA00004713"/>
    </source>
</evidence>
<dbReference type="OrthoDB" id="9788272at2"/>
<evidence type="ECO:0000256" key="9">
    <source>
        <dbReference type="ARBA" id="ARBA00022723"/>
    </source>
</evidence>
<keyword evidence="20" id="KW-1185">Reference proteome</keyword>
<dbReference type="NCBIfam" id="TIGR01656">
    <property type="entry name" value="Histidinol-ppas"/>
    <property type="match status" value="1"/>
</dbReference>
<evidence type="ECO:0000256" key="15">
    <source>
        <dbReference type="PIRNR" id="PIRNR004682"/>
    </source>
</evidence>
<evidence type="ECO:0000256" key="4">
    <source>
        <dbReference type="ARBA" id="ARBA00004496"/>
    </source>
</evidence>
<protein>
    <recommendedName>
        <fullName evidence="15">D,D-heptose 1,7-bisphosphate phosphatase</fullName>
        <ecNumber evidence="15">3.1.3.-</ecNumber>
    </recommendedName>
</protein>
<feature type="binding site" evidence="18">
    <location>
        <position position="9"/>
    </location>
    <ligand>
        <name>Mg(2+)</name>
        <dbReference type="ChEBI" id="CHEBI:18420"/>
    </ligand>
</feature>
<evidence type="ECO:0000256" key="13">
    <source>
        <dbReference type="ARBA" id="ARBA00023277"/>
    </source>
</evidence>
<dbReference type="NCBIfam" id="TIGR01662">
    <property type="entry name" value="HAD-SF-IIIA"/>
    <property type="match status" value="1"/>
</dbReference>
<evidence type="ECO:0000256" key="14">
    <source>
        <dbReference type="ARBA" id="ARBA00061616"/>
    </source>
</evidence>
<evidence type="ECO:0000256" key="18">
    <source>
        <dbReference type="PIRSR" id="PIRSR004682-4"/>
    </source>
</evidence>
<dbReference type="Pfam" id="PF13242">
    <property type="entry name" value="Hydrolase_like"/>
    <property type="match status" value="1"/>
</dbReference>
<evidence type="ECO:0000256" key="2">
    <source>
        <dbReference type="ARBA" id="ARBA00001946"/>
    </source>
</evidence>
<accession>A0A917GW43</accession>
<evidence type="ECO:0000256" key="12">
    <source>
        <dbReference type="ARBA" id="ARBA00022842"/>
    </source>
</evidence>
<dbReference type="GO" id="GO:0034200">
    <property type="term" value="F:D-glycero-beta-D-manno-heptose 1,7-bisphosphate 7-phosphatase activity"/>
    <property type="evidence" value="ECO:0007669"/>
    <property type="project" value="UniProtKB-EC"/>
</dbReference>
<comment type="pathway">
    <text evidence="5">Nucleotide-sugar biosynthesis; ADP-L-glycero-beta-D-manno-heptose biosynthesis; ADP-L-glycero-beta-D-manno-heptose from D-glycero-beta-D-manno-heptose 7-phosphate: step 2/4.</text>
</comment>
<feature type="active site" description="Nucleophile" evidence="16">
    <location>
        <position position="9"/>
    </location>
</feature>
<comment type="similarity">
    <text evidence="14 15">Belongs to the gmhB family.</text>
</comment>
<dbReference type="GO" id="GO:0005975">
    <property type="term" value="P:carbohydrate metabolic process"/>
    <property type="evidence" value="ECO:0007669"/>
    <property type="project" value="InterPro"/>
</dbReference>
<proteinExistence type="inferred from homology"/>
<keyword evidence="13 15" id="KW-0119">Carbohydrate metabolism</keyword>
<gene>
    <name evidence="19" type="ORF">GCM10011403_15540</name>
</gene>
<dbReference type="CDD" id="cd07503">
    <property type="entry name" value="HAD_HisB-N"/>
    <property type="match status" value="1"/>
</dbReference>
<evidence type="ECO:0000313" key="20">
    <source>
        <dbReference type="Proteomes" id="UP000627715"/>
    </source>
</evidence>
<dbReference type="GO" id="GO:0005737">
    <property type="term" value="C:cytoplasm"/>
    <property type="evidence" value="ECO:0007669"/>
    <property type="project" value="UniProtKB-SubCell"/>
</dbReference>
<dbReference type="NCBIfam" id="NF006506">
    <property type="entry name" value="PRK08942.1"/>
    <property type="match status" value="1"/>
</dbReference>
<comment type="cofactor">
    <cofactor evidence="2 18">
        <name>Mg(2+)</name>
        <dbReference type="ChEBI" id="CHEBI:18420"/>
    </cofactor>
</comment>
<comment type="subunit">
    <text evidence="7">Monomer.</text>
</comment>
<dbReference type="EMBL" id="BMIY01000006">
    <property type="protein sequence ID" value="GGG59029.1"/>
    <property type="molecule type" value="Genomic_DNA"/>
</dbReference>
<evidence type="ECO:0000256" key="5">
    <source>
        <dbReference type="ARBA" id="ARBA00004708"/>
    </source>
</evidence>
<dbReference type="FunFam" id="3.40.50.1000:FF:000168">
    <property type="entry name" value="D,D-heptose 1,7-bisphosphate phosphatase"/>
    <property type="match status" value="1"/>
</dbReference>
<evidence type="ECO:0000256" key="17">
    <source>
        <dbReference type="PIRSR" id="PIRSR004682-3"/>
    </source>
</evidence>
<comment type="pathway">
    <text evidence="6">Bacterial outer membrane biogenesis; LPS core biosynthesis.</text>
</comment>
<comment type="caution">
    <text evidence="19">The sequence shown here is derived from an EMBL/GenBank/DDBJ whole genome shotgun (WGS) entry which is preliminary data.</text>
</comment>
<evidence type="ECO:0000256" key="1">
    <source>
        <dbReference type="ARBA" id="ARBA00001226"/>
    </source>
</evidence>
<keyword evidence="9 18" id="KW-0479">Metal-binding</keyword>
<evidence type="ECO:0000256" key="3">
    <source>
        <dbReference type="ARBA" id="ARBA00001947"/>
    </source>
</evidence>
<evidence type="ECO:0000256" key="8">
    <source>
        <dbReference type="ARBA" id="ARBA00022490"/>
    </source>
</evidence>
<feature type="binding site" evidence="18">
    <location>
        <position position="99"/>
    </location>
    <ligand>
        <name>Zn(2+)</name>
        <dbReference type="ChEBI" id="CHEBI:29105"/>
    </ligand>
</feature>
<feature type="active site" description="Nucleophile" evidence="16">
    <location>
        <position position="11"/>
    </location>
</feature>
<dbReference type="InterPro" id="IPR006543">
    <property type="entry name" value="Histidinol-phos"/>
</dbReference>
<reference evidence="19" key="2">
    <citation type="submission" date="2020-09" db="EMBL/GenBank/DDBJ databases">
        <authorList>
            <person name="Sun Q."/>
            <person name="Zhou Y."/>
        </authorList>
    </citation>
    <scope>NUCLEOTIDE SEQUENCE</scope>
    <source>
        <strain evidence="19">CGMCC 1.15425</strain>
    </source>
</reference>
<keyword evidence="10 15" id="KW-0378">Hydrolase</keyword>
<dbReference type="Gene3D" id="3.40.50.1000">
    <property type="entry name" value="HAD superfamily/HAD-like"/>
    <property type="match status" value="1"/>
</dbReference>
<dbReference type="InterPro" id="IPR004446">
    <property type="entry name" value="Heptose_bisP_phosphatase"/>
</dbReference>
<dbReference type="PANTHER" id="PTHR42891:SF1">
    <property type="entry name" value="D-GLYCERO-BETA-D-MANNO-HEPTOSE-1,7-BISPHOSPHATE 7-PHOSPHATASE"/>
    <property type="match status" value="1"/>
</dbReference>
<evidence type="ECO:0000256" key="16">
    <source>
        <dbReference type="PIRSR" id="PIRSR004682-1"/>
    </source>
</evidence>
<feature type="site" description="Stabilizes the phosphoryl group" evidence="17">
    <location>
        <position position="52"/>
    </location>
</feature>
<comment type="cofactor">
    <cofactor evidence="3 18">
        <name>Zn(2+)</name>
        <dbReference type="ChEBI" id="CHEBI:29105"/>
    </cofactor>
</comment>